<organism evidence="1 2">
    <name type="scientific">Leptolyngbya boryana NIES-2135</name>
    <dbReference type="NCBI Taxonomy" id="1973484"/>
    <lineage>
        <taxon>Bacteria</taxon>
        <taxon>Bacillati</taxon>
        <taxon>Cyanobacteriota</taxon>
        <taxon>Cyanophyceae</taxon>
        <taxon>Leptolyngbyales</taxon>
        <taxon>Leptolyngbyaceae</taxon>
        <taxon>Leptolyngbya group</taxon>
        <taxon>Leptolyngbya</taxon>
    </lineage>
</organism>
<keyword evidence="1" id="KW-0614">Plasmid</keyword>
<reference evidence="1 2" key="1">
    <citation type="submission" date="2017-06" db="EMBL/GenBank/DDBJ databases">
        <title>Genome sequencing of cyanobaciteial culture collection at National Institute for Environmental Studies (NIES).</title>
        <authorList>
            <person name="Hirose Y."/>
            <person name="Shimura Y."/>
            <person name="Fujisawa T."/>
            <person name="Nakamura Y."/>
            <person name="Kawachi M."/>
        </authorList>
    </citation>
    <scope>NUCLEOTIDE SEQUENCE [LARGE SCALE GENOMIC DNA]</scope>
    <source>
        <strain evidence="1 2">NIES-2135</strain>
        <plasmid evidence="2">Plasmid Plasmid2 dna</plasmid>
    </source>
</reference>
<proteinExistence type="predicted"/>
<sequence>MKVKGILRGQTIELLEQVNAPDGTEVSVEVEILSAPHHSPAQPLSDEERLTKLNELFGAWENQPDLDEIFAEIDRERHAYRGRQIDSFDD</sequence>
<dbReference type="Proteomes" id="UP000217895">
    <property type="component" value="Plasmid Plasmid2 dna"/>
</dbReference>
<gene>
    <name evidence="1" type="ORF">NIES2135_66720</name>
</gene>
<accession>A0A1Z4JSN9</accession>
<name>A0A1Z4JSN9_LEPBY</name>
<geneLocation type="plasmid" evidence="1">
    <name>plasmid2</name>
</geneLocation>
<dbReference type="AlphaFoldDB" id="A0A1Z4JSN9"/>
<dbReference type="EMBL" id="AP018205">
    <property type="protein sequence ID" value="BAY59795.1"/>
    <property type="molecule type" value="Genomic_DNA"/>
</dbReference>
<keyword evidence="2" id="KW-1185">Reference proteome</keyword>
<evidence type="ECO:0000313" key="2">
    <source>
        <dbReference type="Proteomes" id="UP000217895"/>
    </source>
</evidence>
<evidence type="ECO:0000313" key="1">
    <source>
        <dbReference type="EMBL" id="BAY59795.1"/>
    </source>
</evidence>
<protein>
    <submittedName>
        <fullName evidence="1">Uncharacterized protein</fullName>
    </submittedName>
</protein>